<keyword evidence="2" id="KW-1185">Reference proteome</keyword>
<keyword evidence="1" id="KW-0808">Transferase</keyword>
<dbReference type="Gene3D" id="3.30.559.10">
    <property type="entry name" value="Chloramphenicol acetyltransferase-like domain"/>
    <property type="match status" value="2"/>
</dbReference>
<gene>
    <name evidence="3" type="primary">LOC107428274</name>
</gene>
<accession>A0ABM3I068</accession>
<protein>
    <submittedName>
        <fullName evidence="3">Protein ENHANCED PSEUDOMONAS SUSCEPTIBILITY 1</fullName>
    </submittedName>
</protein>
<evidence type="ECO:0000313" key="2">
    <source>
        <dbReference type="Proteomes" id="UP001652623"/>
    </source>
</evidence>
<dbReference type="InterPro" id="IPR023213">
    <property type="entry name" value="CAT-like_dom_sf"/>
</dbReference>
<evidence type="ECO:0000256" key="1">
    <source>
        <dbReference type="ARBA" id="ARBA00022679"/>
    </source>
</evidence>
<dbReference type="GeneID" id="107428274"/>
<evidence type="ECO:0000313" key="3">
    <source>
        <dbReference type="RefSeq" id="XP_048317904.1"/>
    </source>
</evidence>
<dbReference type="Proteomes" id="UP001652623">
    <property type="component" value="Chromosome 12"/>
</dbReference>
<organism evidence="2 3">
    <name type="scientific">Ziziphus jujuba</name>
    <name type="common">Chinese jujube</name>
    <name type="synonym">Ziziphus sativa</name>
    <dbReference type="NCBI Taxonomy" id="326968"/>
    <lineage>
        <taxon>Eukaryota</taxon>
        <taxon>Viridiplantae</taxon>
        <taxon>Streptophyta</taxon>
        <taxon>Embryophyta</taxon>
        <taxon>Tracheophyta</taxon>
        <taxon>Spermatophyta</taxon>
        <taxon>Magnoliopsida</taxon>
        <taxon>eudicotyledons</taxon>
        <taxon>Gunneridae</taxon>
        <taxon>Pentapetalae</taxon>
        <taxon>rosids</taxon>
        <taxon>fabids</taxon>
        <taxon>Rosales</taxon>
        <taxon>Rhamnaceae</taxon>
        <taxon>Paliureae</taxon>
        <taxon>Ziziphus</taxon>
    </lineage>
</organism>
<dbReference type="PANTHER" id="PTHR31896">
    <property type="entry name" value="FAMILY REGULATORY PROTEIN, PUTATIVE (AFU_ORTHOLOGUE AFUA_3G14730)-RELATED"/>
    <property type="match status" value="1"/>
</dbReference>
<dbReference type="PANTHER" id="PTHR31896:SF12">
    <property type="entry name" value="HXXXD-TYPE ACYL-TRANSFERASE FAMILY PROTEIN"/>
    <property type="match status" value="1"/>
</dbReference>
<dbReference type="Pfam" id="PF02458">
    <property type="entry name" value="Transferase"/>
    <property type="match status" value="1"/>
</dbReference>
<dbReference type="RefSeq" id="XP_048317904.1">
    <property type="nucleotide sequence ID" value="XM_048461947.1"/>
</dbReference>
<dbReference type="InterPro" id="IPR051283">
    <property type="entry name" value="Sec_Metabolite_Acyltrans"/>
</dbReference>
<proteinExistence type="predicted"/>
<sequence>MQLPNFTISNILSPIDIPTSALQQFFLDRDVVDLHDKSLVSITVTELVDSVLIACSMDHIIADGNSYRHFLNMGSEVFQHHDREGNYTMKISHPPILDGSWFPDHYHGPLINVPFNYQHNDHLTLLALPLESRNLAKSGASLSLDYFENVAGIVILEITAGELLDHGLSWVAWKLHQAMVNHTDKVLREWIDVWLQSPWSLTRNDQLVGGHSTRGINEYSKFNTIDGNEFGMGKPLAFCSGNMGKISDGNMVV</sequence>
<reference evidence="3" key="1">
    <citation type="submission" date="2025-08" db="UniProtKB">
        <authorList>
            <consortium name="RefSeq"/>
        </authorList>
    </citation>
    <scope>IDENTIFICATION</scope>
    <source>
        <tissue evidence="3">Seedling</tissue>
    </source>
</reference>
<name>A0ABM3I068_ZIZJJ</name>